<dbReference type="Pfam" id="PF08448">
    <property type="entry name" value="PAS_4"/>
    <property type="match status" value="1"/>
</dbReference>
<dbReference type="SUPFAM" id="SSF55785">
    <property type="entry name" value="PYP-like sensor domain (PAS domain)"/>
    <property type="match status" value="1"/>
</dbReference>
<protein>
    <submittedName>
        <fullName evidence="6">PAS domain S-box-containing protein/diguanylate cyclase (GGDEF)-like protein</fullName>
    </submittedName>
</protein>
<dbReference type="PANTHER" id="PTHR44757:SF2">
    <property type="entry name" value="BIOFILM ARCHITECTURE MAINTENANCE PROTEIN MBAA"/>
    <property type="match status" value="1"/>
</dbReference>
<dbReference type="PROSITE" id="PS50883">
    <property type="entry name" value="EAL"/>
    <property type="match status" value="1"/>
</dbReference>
<dbReference type="CDD" id="cd06225">
    <property type="entry name" value="HAMP"/>
    <property type="match status" value="1"/>
</dbReference>
<feature type="transmembrane region" description="Helical" evidence="1">
    <location>
        <begin position="22"/>
        <end position="41"/>
    </location>
</feature>
<dbReference type="InterPro" id="IPR001633">
    <property type="entry name" value="EAL_dom"/>
</dbReference>
<feature type="transmembrane region" description="Helical" evidence="1">
    <location>
        <begin position="196"/>
        <end position="219"/>
    </location>
</feature>
<dbReference type="Proteomes" id="UP000316993">
    <property type="component" value="Unassembled WGS sequence"/>
</dbReference>
<dbReference type="InterPro" id="IPR000014">
    <property type="entry name" value="PAS"/>
</dbReference>
<keyword evidence="1" id="KW-1133">Transmembrane helix</keyword>
<dbReference type="Gene3D" id="3.20.20.450">
    <property type="entry name" value="EAL domain"/>
    <property type="match status" value="1"/>
</dbReference>
<dbReference type="InterPro" id="IPR003660">
    <property type="entry name" value="HAMP_dom"/>
</dbReference>
<dbReference type="Gene3D" id="3.30.70.270">
    <property type="match status" value="1"/>
</dbReference>
<reference evidence="6 7" key="1">
    <citation type="submission" date="2019-06" db="EMBL/GenBank/DDBJ databases">
        <title>Genomic Encyclopedia of Archaeal and Bacterial Type Strains, Phase II (KMG-II): from individual species to whole genera.</title>
        <authorList>
            <person name="Goeker M."/>
        </authorList>
    </citation>
    <scope>NUCLEOTIDE SEQUENCE [LARGE SCALE GENOMIC DNA]</scope>
    <source>
        <strain evidence="6 7">DSM 7270</strain>
    </source>
</reference>
<dbReference type="SUPFAM" id="SSF141868">
    <property type="entry name" value="EAL domain-like"/>
    <property type="match status" value="1"/>
</dbReference>
<dbReference type="Pfam" id="PF00672">
    <property type="entry name" value="HAMP"/>
    <property type="match status" value="1"/>
</dbReference>
<dbReference type="NCBIfam" id="TIGR00254">
    <property type="entry name" value="GGDEF"/>
    <property type="match status" value="1"/>
</dbReference>
<feature type="domain" description="GGDEF" evidence="5">
    <location>
        <begin position="423"/>
        <end position="561"/>
    </location>
</feature>
<dbReference type="SUPFAM" id="SSF55073">
    <property type="entry name" value="Nucleotide cyclase"/>
    <property type="match status" value="1"/>
</dbReference>
<dbReference type="AlphaFoldDB" id="A0A543KVZ0"/>
<gene>
    <name evidence="6" type="ORF">BDD18_3902</name>
</gene>
<dbReference type="InterPro" id="IPR052155">
    <property type="entry name" value="Biofilm_reg_signaling"/>
</dbReference>
<comment type="caution">
    <text evidence="6">The sequence shown here is derived from an EMBL/GenBank/DDBJ whole genome shotgun (WGS) entry which is preliminary data.</text>
</comment>
<dbReference type="InterPro" id="IPR035919">
    <property type="entry name" value="EAL_sf"/>
</dbReference>
<dbReference type="RefSeq" id="WP_142085324.1">
    <property type="nucleotide sequence ID" value="NZ_VFPV01000004.1"/>
</dbReference>
<name>A0A543KVZ0_9BURK</name>
<dbReference type="CDD" id="cd00130">
    <property type="entry name" value="PAS"/>
    <property type="match status" value="1"/>
</dbReference>
<dbReference type="SMART" id="SM00267">
    <property type="entry name" value="GGDEF"/>
    <property type="match status" value="1"/>
</dbReference>
<evidence type="ECO:0000313" key="6">
    <source>
        <dbReference type="EMBL" id="TQM99252.1"/>
    </source>
</evidence>
<dbReference type="PANTHER" id="PTHR44757">
    <property type="entry name" value="DIGUANYLATE CYCLASE DGCP"/>
    <property type="match status" value="1"/>
</dbReference>
<dbReference type="PROSITE" id="PS50112">
    <property type="entry name" value="PAS"/>
    <property type="match status" value="1"/>
</dbReference>
<evidence type="ECO:0000259" key="4">
    <source>
        <dbReference type="PROSITE" id="PS50885"/>
    </source>
</evidence>
<organism evidence="6 7">
    <name type="scientific">Acidovorax temperans</name>
    <dbReference type="NCBI Taxonomy" id="80878"/>
    <lineage>
        <taxon>Bacteria</taxon>
        <taxon>Pseudomonadati</taxon>
        <taxon>Pseudomonadota</taxon>
        <taxon>Betaproteobacteria</taxon>
        <taxon>Burkholderiales</taxon>
        <taxon>Comamonadaceae</taxon>
        <taxon>Acidovorax</taxon>
    </lineage>
</organism>
<dbReference type="Pfam" id="PF00990">
    <property type="entry name" value="GGDEF"/>
    <property type="match status" value="1"/>
</dbReference>
<dbReference type="InterPro" id="IPR000160">
    <property type="entry name" value="GGDEF_dom"/>
</dbReference>
<feature type="domain" description="PAS" evidence="2">
    <location>
        <begin position="273"/>
        <end position="320"/>
    </location>
</feature>
<dbReference type="Gene3D" id="3.30.450.20">
    <property type="entry name" value="PAS domain"/>
    <property type="match status" value="1"/>
</dbReference>
<evidence type="ECO:0000256" key="1">
    <source>
        <dbReference type="SAM" id="Phobius"/>
    </source>
</evidence>
<proteinExistence type="predicted"/>
<dbReference type="GO" id="GO:0016020">
    <property type="term" value="C:membrane"/>
    <property type="evidence" value="ECO:0007669"/>
    <property type="project" value="InterPro"/>
</dbReference>
<dbReference type="PROSITE" id="PS50885">
    <property type="entry name" value="HAMP"/>
    <property type="match status" value="1"/>
</dbReference>
<dbReference type="CDD" id="cd01949">
    <property type="entry name" value="GGDEF"/>
    <property type="match status" value="1"/>
</dbReference>
<accession>A0A543KVZ0</accession>
<dbReference type="SUPFAM" id="SSF158472">
    <property type="entry name" value="HAMP domain-like"/>
    <property type="match status" value="1"/>
</dbReference>
<dbReference type="SMART" id="SM00304">
    <property type="entry name" value="HAMP"/>
    <property type="match status" value="2"/>
</dbReference>
<dbReference type="EMBL" id="VFPV01000004">
    <property type="protein sequence ID" value="TQM99252.1"/>
    <property type="molecule type" value="Genomic_DNA"/>
</dbReference>
<evidence type="ECO:0000259" key="3">
    <source>
        <dbReference type="PROSITE" id="PS50883"/>
    </source>
</evidence>
<sequence length="836" mass="91560">MTAPHTQPAVATHTVRVFNLRLWLPLSLIIASAVMALILVADQQRHYAQDLQRFADHTAHAELLETQRALETVLRRNDGSGTVGIVSQLGLNPAVAYAALVGPDGKVIAATRFAWKGRTAAEHIPGYTEDAVRQVRRAQRELLTLDRANLRLTALAPVTMGLQSGEVRATRQGMLWIDYDLRPVAAETWNQLRTQAVVLAMAVLLGSLGLLAMAHWGILRPVAALRAGMERIGAGDFTHLPRLQGSGDLHDLGQALEKMASELQARNTALAESEARLRQLSDASFEAIILHENGRITDANAAADRLMGVAPGGLVGTAMLSWVSPPFLERTIQRTTQGMEGVWEVDLQDAQGQTIPCECSVRRRQLGNRQVRVVAVRDIRTRLAAEAEIRQLAHFDALTGLSNRRSLLEQVVQELAAADLQPRRAALATININAFQSVNDSLGMAAGDTVLRTMARRLSALQSQGQRLARVDGDTFALLLCDLQGDLNQASAEAARTIERLLAAIAEPLEVQGQVLHLSAGAGVVMIPNDSRDAPELLREAETAMHRTKDAGDSRVYFFAHALQEAASERLALRSDLRRALEAKPAPLLLHYQPQVDSQGRLAGVEALVRWQDPRRGLVSPVHFIPEAEASGLIVPLGNWVLEEAATTLHRWQNDPACTPWATKLTMAVNVSARQFREADFIGRIESLIARVGIDAFSLELELTESVLVDDLEATLEKMAQLRSHGVRFALDDFGTGYSSLAYLKRLPIDVLKIDRSFTMDIDAPEHSGQGKRPAVLIDAIVAMAHQLDLRVLAEGVETLAQQERLLRSGCDLFQGYRFSRPLPEAEFRAWAAAQQ</sequence>
<evidence type="ECO:0000259" key="2">
    <source>
        <dbReference type="PROSITE" id="PS50112"/>
    </source>
</evidence>
<dbReference type="InterPro" id="IPR035965">
    <property type="entry name" value="PAS-like_dom_sf"/>
</dbReference>
<dbReference type="InterPro" id="IPR043128">
    <property type="entry name" value="Rev_trsase/Diguanyl_cyclase"/>
</dbReference>
<dbReference type="NCBIfam" id="TIGR00229">
    <property type="entry name" value="sensory_box"/>
    <property type="match status" value="1"/>
</dbReference>
<dbReference type="PROSITE" id="PS50887">
    <property type="entry name" value="GGDEF"/>
    <property type="match status" value="1"/>
</dbReference>
<feature type="domain" description="HAMP" evidence="4">
    <location>
        <begin position="216"/>
        <end position="268"/>
    </location>
</feature>
<dbReference type="InterPro" id="IPR029787">
    <property type="entry name" value="Nucleotide_cyclase"/>
</dbReference>
<feature type="domain" description="EAL" evidence="3">
    <location>
        <begin position="570"/>
        <end position="836"/>
    </location>
</feature>
<dbReference type="SMART" id="SM00052">
    <property type="entry name" value="EAL"/>
    <property type="match status" value="1"/>
</dbReference>
<dbReference type="Pfam" id="PF00563">
    <property type="entry name" value="EAL"/>
    <property type="match status" value="1"/>
</dbReference>
<dbReference type="CDD" id="cd01948">
    <property type="entry name" value="EAL"/>
    <property type="match status" value="1"/>
</dbReference>
<keyword evidence="1" id="KW-0472">Membrane</keyword>
<evidence type="ECO:0000313" key="7">
    <source>
        <dbReference type="Proteomes" id="UP000316993"/>
    </source>
</evidence>
<dbReference type="InterPro" id="IPR013656">
    <property type="entry name" value="PAS_4"/>
</dbReference>
<dbReference type="SMART" id="SM00091">
    <property type="entry name" value="PAS"/>
    <property type="match status" value="1"/>
</dbReference>
<dbReference type="Gene3D" id="6.10.340.10">
    <property type="match status" value="1"/>
</dbReference>
<evidence type="ECO:0000259" key="5">
    <source>
        <dbReference type="PROSITE" id="PS50887"/>
    </source>
</evidence>
<keyword evidence="1" id="KW-0812">Transmembrane</keyword>
<dbReference type="GO" id="GO:0007165">
    <property type="term" value="P:signal transduction"/>
    <property type="evidence" value="ECO:0007669"/>
    <property type="project" value="InterPro"/>
</dbReference>